<dbReference type="Pfam" id="PF20150">
    <property type="entry name" value="2EXR"/>
    <property type="match status" value="1"/>
</dbReference>
<evidence type="ECO:0000256" key="1">
    <source>
        <dbReference type="SAM" id="MobiDB-lite"/>
    </source>
</evidence>
<feature type="region of interest" description="Disordered" evidence="1">
    <location>
        <begin position="1"/>
        <end position="29"/>
    </location>
</feature>
<gene>
    <name evidence="3" type="ORF">L207DRAFT_586158</name>
</gene>
<proteinExistence type="predicted"/>
<keyword evidence="4" id="KW-1185">Reference proteome</keyword>
<evidence type="ECO:0000313" key="4">
    <source>
        <dbReference type="Proteomes" id="UP000235786"/>
    </source>
</evidence>
<evidence type="ECO:0000259" key="2">
    <source>
        <dbReference type="Pfam" id="PF20150"/>
    </source>
</evidence>
<sequence length="277" mass="31320">MPKAKGKKSFKTPSKKEARNASEVTAIPSPSILPSPPIIDNPIPCTMFDRFPKLPAELRLKIWKFALPGPRIVTVKAHVLRTHVAQSVRGVKFTSPGTPVPPILHTSREARAEALKTYTLGLKTYCCSGRFYVDYTKDTIYLNSVEGGSYFDLGAFARDMSEKERRKIQHLAVEQDLFDNDRCENTEIIFDLQELKTFTLVMEKDEETKSGLVLFQEPRDIDSTVVSWSVDDDDFEDIWPHETKDWIEGLLEDVKSDHANCGAEKPKVEFKVLTAAN</sequence>
<dbReference type="EMBL" id="KZ613950">
    <property type="protein sequence ID" value="PMD36451.1"/>
    <property type="molecule type" value="Genomic_DNA"/>
</dbReference>
<dbReference type="AlphaFoldDB" id="A0A2J6RD64"/>
<reference evidence="3 4" key="1">
    <citation type="submission" date="2016-04" db="EMBL/GenBank/DDBJ databases">
        <title>A degradative enzymes factory behind the ericoid mycorrhizal symbiosis.</title>
        <authorList>
            <consortium name="DOE Joint Genome Institute"/>
            <person name="Martino E."/>
            <person name="Morin E."/>
            <person name="Grelet G."/>
            <person name="Kuo A."/>
            <person name="Kohler A."/>
            <person name="Daghino S."/>
            <person name="Barry K."/>
            <person name="Choi C."/>
            <person name="Cichocki N."/>
            <person name="Clum A."/>
            <person name="Copeland A."/>
            <person name="Hainaut M."/>
            <person name="Haridas S."/>
            <person name="Labutti K."/>
            <person name="Lindquist E."/>
            <person name="Lipzen A."/>
            <person name="Khouja H.-R."/>
            <person name="Murat C."/>
            <person name="Ohm R."/>
            <person name="Olson A."/>
            <person name="Spatafora J."/>
            <person name="Veneault-Fourrey C."/>
            <person name="Henrissat B."/>
            <person name="Grigoriev I."/>
            <person name="Martin F."/>
            <person name="Perotto S."/>
        </authorList>
    </citation>
    <scope>NUCLEOTIDE SEQUENCE [LARGE SCALE GENOMIC DNA]</scope>
    <source>
        <strain evidence="3 4">F</strain>
    </source>
</reference>
<feature type="domain" description="2EXR" evidence="2">
    <location>
        <begin position="48"/>
        <end position="140"/>
    </location>
</feature>
<organism evidence="3 4">
    <name type="scientific">Hyaloscypha variabilis (strain UAMH 11265 / GT02V1 / F)</name>
    <name type="common">Meliniomyces variabilis</name>
    <dbReference type="NCBI Taxonomy" id="1149755"/>
    <lineage>
        <taxon>Eukaryota</taxon>
        <taxon>Fungi</taxon>
        <taxon>Dikarya</taxon>
        <taxon>Ascomycota</taxon>
        <taxon>Pezizomycotina</taxon>
        <taxon>Leotiomycetes</taxon>
        <taxon>Helotiales</taxon>
        <taxon>Hyaloscyphaceae</taxon>
        <taxon>Hyaloscypha</taxon>
        <taxon>Hyaloscypha variabilis</taxon>
    </lineage>
</organism>
<accession>A0A2J6RD64</accession>
<dbReference type="Proteomes" id="UP000235786">
    <property type="component" value="Unassembled WGS sequence"/>
</dbReference>
<dbReference type="OrthoDB" id="3473305at2759"/>
<feature type="compositionally biased region" description="Basic residues" evidence="1">
    <location>
        <begin position="1"/>
        <end position="10"/>
    </location>
</feature>
<protein>
    <recommendedName>
        <fullName evidence="2">2EXR domain-containing protein</fullName>
    </recommendedName>
</protein>
<name>A0A2J6RD64_HYAVF</name>
<dbReference type="PANTHER" id="PTHR35910:SF6">
    <property type="entry name" value="2EXR DOMAIN-CONTAINING PROTEIN"/>
    <property type="match status" value="1"/>
</dbReference>
<dbReference type="PANTHER" id="PTHR35910">
    <property type="entry name" value="2EXR DOMAIN-CONTAINING PROTEIN"/>
    <property type="match status" value="1"/>
</dbReference>
<dbReference type="STRING" id="1149755.A0A2J6RD64"/>
<evidence type="ECO:0000313" key="3">
    <source>
        <dbReference type="EMBL" id="PMD36451.1"/>
    </source>
</evidence>
<dbReference type="InterPro" id="IPR045518">
    <property type="entry name" value="2EXR"/>
</dbReference>